<evidence type="ECO:0008006" key="3">
    <source>
        <dbReference type="Google" id="ProtNLM"/>
    </source>
</evidence>
<comment type="caution">
    <text evidence="1">The sequence shown here is derived from an EMBL/GenBank/DDBJ whole genome shotgun (WGS) entry which is preliminary data.</text>
</comment>
<name>A0A1V1NRZ3_9BACT</name>
<dbReference type="InterPro" id="IPR010263">
    <property type="entry name" value="T6SS_TssK"/>
</dbReference>
<feature type="non-terminal residue" evidence="1">
    <location>
        <position position="217"/>
    </location>
</feature>
<evidence type="ECO:0000313" key="2">
    <source>
        <dbReference type="Proteomes" id="UP000189670"/>
    </source>
</evidence>
<reference evidence="2" key="1">
    <citation type="submission" date="2012-11" db="EMBL/GenBank/DDBJ databases">
        <authorList>
            <person name="Lucero-Rivera Y.E."/>
            <person name="Tovar-Ramirez D."/>
        </authorList>
    </citation>
    <scope>NUCLEOTIDE SEQUENCE [LARGE SCALE GENOMIC DNA]</scope>
    <source>
        <strain evidence="2">Araruama</strain>
    </source>
</reference>
<dbReference type="PANTHER" id="PTHR35566">
    <property type="entry name" value="BLR3599 PROTEIN"/>
    <property type="match status" value="1"/>
</dbReference>
<evidence type="ECO:0000313" key="1">
    <source>
        <dbReference type="EMBL" id="ETR65349.1"/>
    </source>
</evidence>
<dbReference type="PANTHER" id="PTHR35566:SF1">
    <property type="entry name" value="TYPE VI SECRETION SYSTEM BASEPLATE COMPONENT TSSK1"/>
    <property type="match status" value="1"/>
</dbReference>
<accession>A0A1V1NRZ3</accession>
<gene>
    <name evidence="1" type="ORF">OMM_14389</name>
</gene>
<sequence length="217" mass="25248">MTYNAPILWSEGMPLHPHHFQASDRNILNDNREQAKHLPYNWGLAAQIDYDYDLLQGYTPLFRIKHARLRLEDGTWINIPDNAAVNDTQISEETLQNREILVFLGIKQLDQDEPVVKEKETDNTEKSFIAKEMDFLGETPNTQSKKVRVKLWQTKISFSHPPTDEENKQYEWIVIGRILSDGIQMTFNKQYIPPILNVCASDVLMNQISNIVKYMQS</sequence>
<dbReference type="EMBL" id="ATBP01002909">
    <property type="protein sequence ID" value="ETR65349.1"/>
    <property type="molecule type" value="Genomic_DNA"/>
</dbReference>
<protein>
    <recommendedName>
        <fullName evidence="3">Type VI secretion system protein ImpJ</fullName>
    </recommendedName>
</protein>
<dbReference type="AlphaFoldDB" id="A0A1V1NRZ3"/>
<proteinExistence type="predicted"/>
<dbReference type="Proteomes" id="UP000189670">
    <property type="component" value="Unassembled WGS sequence"/>
</dbReference>
<organism evidence="1 2">
    <name type="scientific">Candidatus Magnetoglobus multicellularis str. Araruama</name>
    <dbReference type="NCBI Taxonomy" id="890399"/>
    <lineage>
        <taxon>Bacteria</taxon>
        <taxon>Pseudomonadati</taxon>
        <taxon>Thermodesulfobacteriota</taxon>
        <taxon>Desulfobacteria</taxon>
        <taxon>Desulfobacterales</taxon>
        <taxon>Desulfobacteraceae</taxon>
        <taxon>Candidatus Magnetoglobus</taxon>
    </lineage>
</organism>
<dbReference type="Pfam" id="PF05936">
    <property type="entry name" value="T6SS_VasE"/>
    <property type="match status" value="1"/>
</dbReference>